<gene>
    <name evidence="1" type="ORF">RAG0_05885</name>
</gene>
<keyword evidence="2" id="KW-1185">Reference proteome</keyword>
<proteinExistence type="predicted"/>
<organism evidence="1 2">
    <name type="scientific">Rhynchosporium agropyri</name>
    <dbReference type="NCBI Taxonomy" id="914238"/>
    <lineage>
        <taxon>Eukaryota</taxon>
        <taxon>Fungi</taxon>
        <taxon>Dikarya</taxon>
        <taxon>Ascomycota</taxon>
        <taxon>Pezizomycotina</taxon>
        <taxon>Leotiomycetes</taxon>
        <taxon>Helotiales</taxon>
        <taxon>Ploettnerulaceae</taxon>
        <taxon>Rhynchosporium</taxon>
    </lineage>
</organism>
<name>A0A1E1KF78_9HELO</name>
<accession>A0A1E1KF78</accession>
<protein>
    <submittedName>
        <fullName evidence="1">Uncharacterized protein</fullName>
    </submittedName>
</protein>
<sequence length="105" mass="11679">MPTLTQPSPVHFGPRNPCRIPSCPLNEAAIIHGKGIYKHNGETVNRSLQPLVFGDSNPPDFIWKANLAHEEALAKIKRDLDVEVNWAVAIDMATLVERFCELHVA</sequence>
<dbReference type="AlphaFoldDB" id="A0A1E1KF78"/>
<evidence type="ECO:0000313" key="1">
    <source>
        <dbReference type="EMBL" id="CZS96630.1"/>
    </source>
</evidence>
<dbReference type="Proteomes" id="UP000178912">
    <property type="component" value="Unassembled WGS sequence"/>
</dbReference>
<dbReference type="OrthoDB" id="3478981at2759"/>
<dbReference type="EMBL" id="FJUX01000027">
    <property type="protein sequence ID" value="CZS96630.1"/>
    <property type="molecule type" value="Genomic_DNA"/>
</dbReference>
<reference evidence="2" key="1">
    <citation type="submission" date="2016-03" db="EMBL/GenBank/DDBJ databases">
        <authorList>
            <person name="Guldener U."/>
        </authorList>
    </citation>
    <scope>NUCLEOTIDE SEQUENCE [LARGE SCALE GENOMIC DNA]</scope>
    <source>
        <strain evidence="2">04CH-RAC-A.6.1</strain>
    </source>
</reference>
<evidence type="ECO:0000313" key="2">
    <source>
        <dbReference type="Proteomes" id="UP000178912"/>
    </source>
</evidence>